<accession>A0A5P8VRL9</accession>
<organism evidence="1 2">
    <name type="scientific">Nostoc sphaeroides CCNUC1</name>
    <dbReference type="NCBI Taxonomy" id="2653204"/>
    <lineage>
        <taxon>Bacteria</taxon>
        <taxon>Bacillati</taxon>
        <taxon>Cyanobacteriota</taxon>
        <taxon>Cyanophyceae</taxon>
        <taxon>Nostocales</taxon>
        <taxon>Nostocaceae</taxon>
        <taxon>Nostoc</taxon>
    </lineage>
</organism>
<evidence type="ECO:0000313" key="2">
    <source>
        <dbReference type="Proteomes" id="UP000326678"/>
    </source>
</evidence>
<protein>
    <submittedName>
        <fullName evidence="1">Uncharacterized protein</fullName>
    </submittedName>
</protein>
<dbReference type="EMBL" id="CP045226">
    <property type="protein sequence ID" value="QFS43098.1"/>
    <property type="molecule type" value="Genomic_DNA"/>
</dbReference>
<keyword evidence="2" id="KW-1185">Reference proteome</keyword>
<name>A0A5P8VRL9_9NOSO</name>
<evidence type="ECO:0000313" key="1">
    <source>
        <dbReference type="EMBL" id="QFS43098.1"/>
    </source>
</evidence>
<sequence>MLLKPVYTPVLTLLSAGENDIYTYFWQRYYCKTINLRLESIF</sequence>
<proteinExistence type="predicted"/>
<gene>
    <name evidence="1" type="ORF">GXM_00571</name>
</gene>
<dbReference type="Proteomes" id="UP000326678">
    <property type="component" value="Chromosome Gxm1"/>
</dbReference>
<dbReference type="KEGG" id="nsh:GXM_00571"/>
<dbReference type="AlphaFoldDB" id="A0A5P8VRL9"/>
<reference evidence="1 2" key="1">
    <citation type="submission" date="2019-10" db="EMBL/GenBank/DDBJ databases">
        <title>Genomic and transcriptomic insights into the perfect genentic adaptation of a filamentous nitrogen-fixing cyanobacterium to rice fields.</title>
        <authorList>
            <person name="Chen Z."/>
        </authorList>
    </citation>
    <scope>NUCLEOTIDE SEQUENCE [LARGE SCALE GENOMIC DNA]</scope>
    <source>
        <strain evidence="1">CCNUC1</strain>
    </source>
</reference>